<keyword evidence="13" id="KW-1185">Reference proteome</keyword>
<evidence type="ECO:0000256" key="1">
    <source>
        <dbReference type="ARBA" id="ARBA00009732"/>
    </source>
</evidence>
<comment type="pathway">
    <text evidence="5 10">Sulfur metabolism; hydrogen sulfide biosynthesis; sulfite from sulfate.</text>
</comment>
<dbReference type="NCBIfam" id="NF002537">
    <property type="entry name" value="PRK02090.1"/>
    <property type="match status" value="1"/>
</dbReference>
<comment type="cofactor">
    <cofactor evidence="10">
        <name>[4Fe-4S] cluster</name>
        <dbReference type="ChEBI" id="CHEBI:49883"/>
    </cofactor>
    <text evidence="10">Binds 1 [4Fe-4S] cluster per subunit.</text>
</comment>
<dbReference type="Proteomes" id="UP001519343">
    <property type="component" value="Unassembled WGS sequence"/>
</dbReference>
<protein>
    <recommendedName>
        <fullName evidence="7 10">Adenosine 5'-phosphosulfate reductase</fullName>
        <shortName evidence="10">APS reductase</shortName>
        <ecNumber evidence="6 10">1.8.4.10</ecNumber>
    </recommendedName>
    <alternativeName>
        <fullName evidence="9 10">5'-adenylylsulfate reductase</fullName>
    </alternativeName>
    <alternativeName>
        <fullName evidence="8 10">Thioredoxin-dependent 5'-adenylylsulfate reductase</fullName>
    </alternativeName>
</protein>
<evidence type="ECO:0000256" key="6">
    <source>
        <dbReference type="ARBA" id="ARBA00024386"/>
    </source>
</evidence>
<dbReference type="HAMAP" id="MF_00063">
    <property type="entry name" value="CysH"/>
    <property type="match status" value="1"/>
</dbReference>
<keyword evidence="10" id="KW-0411">Iron-sulfur</keyword>
<dbReference type="EC" id="1.8.4.10" evidence="6 10"/>
<dbReference type="NCBIfam" id="TIGR00434">
    <property type="entry name" value="cysH"/>
    <property type="match status" value="1"/>
</dbReference>
<evidence type="ECO:0000259" key="11">
    <source>
        <dbReference type="Pfam" id="PF01507"/>
    </source>
</evidence>
<comment type="caution">
    <text evidence="12">The sequence shown here is derived from an EMBL/GenBank/DDBJ whole genome shotgun (WGS) entry which is preliminary data.</text>
</comment>
<feature type="binding site" evidence="10">
    <location>
        <position position="118"/>
    </location>
    <ligand>
        <name>[4Fe-4S] cluster</name>
        <dbReference type="ChEBI" id="CHEBI:49883"/>
    </ligand>
</feature>
<proteinExistence type="inferred from homology"/>
<feature type="binding site" evidence="10">
    <location>
        <position position="204"/>
    </location>
    <ligand>
        <name>[4Fe-4S] cluster</name>
        <dbReference type="ChEBI" id="CHEBI:49883"/>
    </ligand>
</feature>
<dbReference type="InterPro" id="IPR014729">
    <property type="entry name" value="Rossmann-like_a/b/a_fold"/>
</dbReference>
<dbReference type="GO" id="GO:0004604">
    <property type="term" value="F:phosphoadenylyl-sulfate reductase (thioredoxin) activity"/>
    <property type="evidence" value="ECO:0007669"/>
    <property type="project" value="UniProtKB-EC"/>
</dbReference>
<dbReference type="Pfam" id="PF01507">
    <property type="entry name" value="PAPS_reduct"/>
    <property type="match status" value="1"/>
</dbReference>
<evidence type="ECO:0000313" key="13">
    <source>
        <dbReference type="Proteomes" id="UP001519343"/>
    </source>
</evidence>
<dbReference type="InterPro" id="IPR004511">
    <property type="entry name" value="PAPS/APS_Rdtase"/>
</dbReference>
<evidence type="ECO:0000313" key="12">
    <source>
        <dbReference type="EMBL" id="MBP1930327.1"/>
    </source>
</evidence>
<dbReference type="EMBL" id="JAGGKT010000001">
    <property type="protein sequence ID" value="MBP1930327.1"/>
    <property type="molecule type" value="Genomic_DNA"/>
</dbReference>
<feature type="binding site" evidence="10">
    <location>
        <position position="119"/>
    </location>
    <ligand>
        <name>[4Fe-4S] cluster</name>
        <dbReference type="ChEBI" id="CHEBI:49883"/>
    </ligand>
</feature>
<reference evidence="12 13" key="1">
    <citation type="submission" date="2021-03" db="EMBL/GenBank/DDBJ databases">
        <title>Genomic Encyclopedia of Type Strains, Phase IV (KMG-IV): sequencing the most valuable type-strain genomes for metagenomic binning, comparative biology and taxonomic classification.</title>
        <authorList>
            <person name="Goeker M."/>
        </authorList>
    </citation>
    <scope>NUCLEOTIDE SEQUENCE [LARGE SCALE GENOMIC DNA]</scope>
    <source>
        <strain evidence="12 13">DSM 24738</strain>
    </source>
</reference>
<accession>A0ABS4GJJ3</accession>
<comment type="function">
    <text evidence="4 10">Catalyzes the formation of sulfite from adenosine 5'-phosphosulfate (APS) using thioredoxin as an electron donor.</text>
</comment>
<dbReference type="PANTHER" id="PTHR46509">
    <property type="entry name" value="PHOSPHOADENOSINE PHOSPHOSULFATE REDUCTASE"/>
    <property type="match status" value="1"/>
</dbReference>
<feature type="binding site" evidence="10">
    <location>
        <position position="201"/>
    </location>
    <ligand>
        <name>[4Fe-4S] cluster</name>
        <dbReference type="ChEBI" id="CHEBI:49883"/>
    </ligand>
</feature>
<comment type="similarity">
    <text evidence="1 10">Belongs to the PAPS reductase family. CysH subfamily.</text>
</comment>
<evidence type="ECO:0000256" key="4">
    <source>
        <dbReference type="ARBA" id="ARBA00024298"/>
    </source>
</evidence>
<keyword evidence="2 10" id="KW-0963">Cytoplasm</keyword>
<evidence type="ECO:0000256" key="3">
    <source>
        <dbReference type="ARBA" id="ARBA00023002"/>
    </source>
</evidence>
<name>A0ABS4GJJ3_9BACL</name>
<comment type="catalytic activity">
    <reaction evidence="10">
        <text>[thioredoxin]-disulfide + sulfite + AMP + 2 H(+) = adenosine 5'-phosphosulfate + [thioredoxin]-dithiol</text>
        <dbReference type="Rhea" id="RHEA:21976"/>
        <dbReference type="Rhea" id="RHEA-COMP:10698"/>
        <dbReference type="Rhea" id="RHEA-COMP:10700"/>
        <dbReference type="ChEBI" id="CHEBI:15378"/>
        <dbReference type="ChEBI" id="CHEBI:17359"/>
        <dbReference type="ChEBI" id="CHEBI:29950"/>
        <dbReference type="ChEBI" id="CHEBI:50058"/>
        <dbReference type="ChEBI" id="CHEBI:58243"/>
        <dbReference type="ChEBI" id="CHEBI:456215"/>
        <dbReference type="EC" id="1.8.4.10"/>
    </reaction>
</comment>
<keyword evidence="10" id="KW-0408">Iron</keyword>
<keyword evidence="3 10" id="KW-0560">Oxidoreductase</keyword>
<dbReference type="PIRSF" id="PIRSF000857">
    <property type="entry name" value="PAPS_reductase"/>
    <property type="match status" value="1"/>
</dbReference>
<dbReference type="InterPro" id="IPR002500">
    <property type="entry name" value="PAPS_reduct_dom"/>
</dbReference>
<evidence type="ECO:0000256" key="9">
    <source>
        <dbReference type="ARBA" id="ARBA00032041"/>
    </source>
</evidence>
<keyword evidence="10" id="KW-0479">Metal-binding</keyword>
<dbReference type="PANTHER" id="PTHR46509:SF1">
    <property type="entry name" value="PHOSPHOADENOSINE PHOSPHOSULFATE REDUCTASE"/>
    <property type="match status" value="1"/>
</dbReference>
<evidence type="ECO:0000256" key="2">
    <source>
        <dbReference type="ARBA" id="ARBA00022490"/>
    </source>
</evidence>
<organism evidence="12 13">
    <name type="scientific">Ammoniphilus resinae</name>
    <dbReference type="NCBI Taxonomy" id="861532"/>
    <lineage>
        <taxon>Bacteria</taxon>
        <taxon>Bacillati</taxon>
        <taxon>Bacillota</taxon>
        <taxon>Bacilli</taxon>
        <taxon>Bacillales</taxon>
        <taxon>Paenibacillaceae</taxon>
        <taxon>Aneurinibacillus group</taxon>
        <taxon>Ammoniphilus</taxon>
    </lineage>
</organism>
<feature type="active site" description="Nucleophile; cysteine thiosulfonate intermediate" evidence="10">
    <location>
        <position position="227"/>
    </location>
</feature>
<dbReference type="InterPro" id="IPR011798">
    <property type="entry name" value="APS_reductase"/>
</dbReference>
<dbReference type="Gene3D" id="3.40.50.620">
    <property type="entry name" value="HUPs"/>
    <property type="match status" value="1"/>
</dbReference>
<feature type="domain" description="Phosphoadenosine phosphosulphate reductase" evidence="11">
    <location>
        <begin position="37"/>
        <end position="206"/>
    </location>
</feature>
<gene>
    <name evidence="10" type="primary">cysH</name>
    <name evidence="12" type="ORF">J2Z37_000314</name>
</gene>
<dbReference type="CDD" id="cd23945">
    <property type="entry name" value="PAPS_reductase"/>
    <property type="match status" value="1"/>
</dbReference>
<sequence>MQKDTPDFSKDMIMELRRLEDPQKLLKEAYQLFAEEMVLACSFGAEDVVLVDMASKIIDSPKIFYLDTDLHFQETYDTRDRLKKTYGIEFIQVKPDLTLEQQAEKYGDKLWEKEPNQCCAMRKVEPLQRILSQNKAWITGIRREQSITRANAQRVEWDDKFKLLKFNPLVEWTNEQVWTYIKTHQVPYNPLHDQHYPSIGCSVCTKQVKPGQDPRSGRWAGFTKTECGLHK</sequence>
<dbReference type="NCBIfam" id="TIGR02055">
    <property type="entry name" value="APS_reductase"/>
    <property type="match status" value="1"/>
</dbReference>
<dbReference type="SUPFAM" id="SSF52402">
    <property type="entry name" value="Adenine nucleotide alpha hydrolases-like"/>
    <property type="match status" value="1"/>
</dbReference>
<evidence type="ECO:0000256" key="5">
    <source>
        <dbReference type="ARBA" id="ARBA00024327"/>
    </source>
</evidence>
<evidence type="ECO:0000256" key="7">
    <source>
        <dbReference type="ARBA" id="ARBA00029514"/>
    </source>
</evidence>
<comment type="subcellular location">
    <subcellularLocation>
        <location evidence="10">Cytoplasm</location>
    </subcellularLocation>
</comment>
<evidence type="ECO:0000256" key="8">
    <source>
        <dbReference type="ARBA" id="ARBA00030894"/>
    </source>
</evidence>
<evidence type="ECO:0000256" key="10">
    <source>
        <dbReference type="HAMAP-Rule" id="MF_00063"/>
    </source>
</evidence>